<evidence type="ECO:0000256" key="2">
    <source>
        <dbReference type="SAM" id="Phobius"/>
    </source>
</evidence>
<feature type="region of interest" description="Disordered" evidence="1">
    <location>
        <begin position="66"/>
        <end position="90"/>
    </location>
</feature>
<keyword evidence="4" id="KW-1185">Reference proteome</keyword>
<dbReference type="RefSeq" id="WP_373406115.1">
    <property type="nucleotide sequence ID" value="NZ_JBCFQL010000006.1"/>
</dbReference>
<dbReference type="EMBL" id="JBCFQL010000006">
    <property type="protein sequence ID" value="MFA9191122.1"/>
    <property type="molecule type" value="Genomic_DNA"/>
</dbReference>
<proteinExistence type="predicted"/>
<keyword evidence="2" id="KW-1133">Transmembrane helix</keyword>
<organism evidence="3 4">
    <name type="scientific">Flavobacterium zubiriense</name>
    <dbReference type="NCBI Taxonomy" id="3138075"/>
    <lineage>
        <taxon>Bacteria</taxon>
        <taxon>Pseudomonadati</taxon>
        <taxon>Bacteroidota</taxon>
        <taxon>Flavobacteriia</taxon>
        <taxon>Flavobacteriales</taxon>
        <taxon>Flavobacteriaceae</taxon>
        <taxon>Flavobacterium</taxon>
    </lineage>
</organism>
<evidence type="ECO:0000313" key="4">
    <source>
        <dbReference type="Proteomes" id="UP001574169"/>
    </source>
</evidence>
<evidence type="ECO:0000313" key="3">
    <source>
        <dbReference type="EMBL" id="MFA9191122.1"/>
    </source>
</evidence>
<evidence type="ECO:0008006" key="5">
    <source>
        <dbReference type="Google" id="ProtNLM"/>
    </source>
</evidence>
<reference evidence="3 4" key="1">
    <citation type="submission" date="2024-04" db="EMBL/GenBank/DDBJ databases">
        <title>New Clade of Flavobacterium.</title>
        <authorList>
            <person name="Matos L."/>
            <person name="Proenca D.N."/>
            <person name="Fransisco R.M."/>
            <person name="Chung A.P."/>
            <person name="Maccario L."/>
            <person name="Sorensen S.J."/>
            <person name="Morais P.V."/>
        </authorList>
    </citation>
    <scope>NUCLEOTIDE SEQUENCE [LARGE SCALE GENOMIC DNA]</scope>
    <source>
        <strain evidence="3 4">FZUC8N2.13</strain>
    </source>
</reference>
<sequence length="197" mass="22078">MKAITIKALDYVIKLLIAWLLISLMACSSKKKAAESMIDLQSNTDLKTSEGAASLVTNSNVLATTKKTDTSSETETETNYKPIDPTKPSSVITPDGKKYILDNAEVTERKKEKKANVVSEESNASSNSSLKNYWGKDTTLIQFENVYARASSSLQRSGFNYWSWLWVLIILLLGIGLNYLNNRFKWVSYVTAIFKKK</sequence>
<accession>A0ABV4TCK6</accession>
<feature type="transmembrane region" description="Helical" evidence="2">
    <location>
        <begin position="161"/>
        <end position="180"/>
    </location>
</feature>
<dbReference type="Proteomes" id="UP001574169">
    <property type="component" value="Unassembled WGS sequence"/>
</dbReference>
<dbReference type="PROSITE" id="PS51257">
    <property type="entry name" value="PROKAR_LIPOPROTEIN"/>
    <property type="match status" value="1"/>
</dbReference>
<evidence type="ECO:0000256" key="1">
    <source>
        <dbReference type="SAM" id="MobiDB-lite"/>
    </source>
</evidence>
<comment type="caution">
    <text evidence="3">The sequence shown here is derived from an EMBL/GenBank/DDBJ whole genome shotgun (WGS) entry which is preliminary data.</text>
</comment>
<name>A0ABV4TCK6_9FLAO</name>
<keyword evidence="2" id="KW-0812">Transmembrane</keyword>
<keyword evidence="2" id="KW-0472">Membrane</keyword>
<protein>
    <recommendedName>
        <fullName evidence="5">Lipoprotein</fullName>
    </recommendedName>
</protein>
<gene>
    <name evidence="3" type="ORF">AAGV28_07035</name>
</gene>